<reference evidence="2 3" key="1">
    <citation type="submission" date="2024-04" db="EMBL/GenBank/DDBJ databases">
        <title>Phyllosticta paracitricarpa is synonymous to the EU quarantine fungus P. citricarpa based on phylogenomic analyses.</title>
        <authorList>
            <consortium name="Lawrence Berkeley National Laboratory"/>
            <person name="Van ingen-buijs V.A."/>
            <person name="Van westerhoven A.C."/>
            <person name="Haridas S."/>
            <person name="Skiadas P."/>
            <person name="Martin F."/>
            <person name="Groenewald J.Z."/>
            <person name="Crous P.W."/>
            <person name="Seidl M.F."/>
        </authorList>
    </citation>
    <scope>NUCLEOTIDE SEQUENCE [LARGE SCALE GENOMIC DNA]</scope>
    <source>
        <strain evidence="2 3">CPC 17464</strain>
    </source>
</reference>
<evidence type="ECO:0000313" key="2">
    <source>
        <dbReference type="EMBL" id="KAK7534288.1"/>
    </source>
</evidence>
<feature type="region of interest" description="Disordered" evidence="1">
    <location>
        <begin position="580"/>
        <end position="625"/>
    </location>
</feature>
<accession>A0ABR1LI61</accession>
<dbReference type="Proteomes" id="UP001360953">
    <property type="component" value="Unassembled WGS sequence"/>
</dbReference>
<feature type="compositionally biased region" description="Polar residues" evidence="1">
    <location>
        <begin position="580"/>
        <end position="591"/>
    </location>
</feature>
<keyword evidence="3" id="KW-1185">Reference proteome</keyword>
<gene>
    <name evidence="2" type="ORF">J3D65DRAFT_632985</name>
</gene>
<name>A0ABR1LI61_9PEZI</name>
<protein>
    <recommendedName>
        <fullName evidence="4">Secreted protein</fullName>
    </recommendedName>
</protein>
<feature type="region of interest" description="Disordered" evidence="1">
    <location>
        <begin position="1"/>
        <end position="478"/>
    </location>
</feature>
<feature type="compositionally biased region" description="Basic and acidic residues" evidence="1">
    <location>
        <begin position="523"/>
        <end position="534"/>
    </location>
</feature>
<evidence type="ECO:0000256" key="1">
    <source>
        <dbReference type="SAM" id="MobiDB-lite"/>
    </source>
</evidence>
<feature type="compositionally biased region" description="Polar residues" evidence="1">
    <location>
        <begin position="298"/>
        <end position="310"/>
    </location>
</feature>
<feature type="compositionally biased region" description="Polar residues" evidence="1">
    <location>
        <begin position="218"/>
        <end position="234"/>
    </location>
</feature>
<feature type="compositionally biased region" description="Low complexity" evidence="1">
    <location>
        <begin position="604"/>
        <end position="614"/>
    </location>
</feature>
<proteinExistence type="predicted"/>
<dbReference type="RefSeq" id="XP_066653327.1">
    <property type="nucleotide sequence ID" value="XM_066801079.1"/>
</dbReference>
<feature type="compositionally biased region" description="Basic and acidic residues" evidence="1">
    <location>
        <begin position="199"/>
        <end position="212"/>
    </location>
</feature>
<feature type="compositionally biased region" description="Basic and acidic residues" evidence="1">
    <location>
        <begin position="416"/>
        <end position="428"/>
    </location>
</feature>
<feature type="region of interest" description="Disordered" evidence="1">
    <location>
        <begin position="513"/>
        <end position="534"/>
    </location>
</feature>
<feature type="compositionally biased region" description="Basic and acidic residues" evidence="1">
    <location>
        <begin position="380"/>
        <end position="393"/>
    </location>
</feature>
<feature type="region of interest" description="Disordered" evidence="1">
    <location>
        <begin position="720"/>
        <end position="765"/>
    </location>
</feature>
<feature type="compositionally biased region" description="Basic and acidic residues" evidence="1">
    <location>
        <begin position="741"/>
        <end position="765"/>
    </location>
</feature>
<evidence type="ECO:0000313" key="3">
    <source>
        <dbReference type="Proteomes" id="UP001360953"/>
    </source>
</evidence>
<sequence>MADDKPQEHAQQPYHPYQPYSASQDPAPSAPGYQSYKPYNPASASSTSEQQKESAYLPYRPVQQGSPDRNGSPGASEDNYQVKDDPHRLPEALTVSAPHKRKSPPPESGNENGLPGTENAQPKPESKEQYRAFSPEAQQPSAAPERRDSPTELANRHHEPEVVNAKPEPAQQYRPFSPQAQQVPAAVNDSVPQIVIAPSEDHDHSPETKDVQPEPTGHLQQHQPQGNPIPSTSAAPEDPADGIYDLPHEVPPALPPKIKEDPQGSKVAPVASEYPPDNKGDFQESQTAPQFPDYPPGNKSSFQEPYQASPFSGFPPDNKTAFQEPHPAAASSEYPPDNKHSFQEPYQASPYSGFPPDTKTAFQEPNPAPASSGYPPDNKNALHESTEAPHEFEEQPPPAYHEIHPPALDGAQDGPSEIKEYYPPDTKHVPAAPTEYAQSEDETPPPFPPRPADYRPPLPPRRSYQNVEDDDPANPIHYTRDPHKLIAYLIPFPKPKLNKVSAESIPDRFLIYTPPPPPLTKPAEGEKEGRVHKVQRKWQEEVRNAKTSKAKAASWQGIRSKATKGIDWAIKQTTSSNLDFVNRMTGSTPADGTNAPKAIEQSEDASAPATADSAAADKEKDGPSKAVPLTHLTLVYPSSLPYTPAELRREFINSMLRTKSKAQRDSILATGLLPVSVVVDTLIMFVWPFGGLFEADAVWAYSSIRGAKIARSTTKRLQATTEADDDGAAVDADGHAQVPPVDDKEKGKAKGKEKEKTKAKKDDDPKLALEFTPSSRLSTLQRYLAHRCHERSPTFFPYPSGAAPTETEVLEAIAWAPSQTDGATRNWEDERWEVQEVKEDFKGIMSKGAREWEKWCRLFEEDPKKAGKK</sequence>
<feature type="compositionally biased region" description="Basic and acidic residues" evidence="1">
    <location>
        <begin position="144"/>
        <end position="161"/>
    </location>
</feature>
<feature type="compositionally biased region" description="Pro residues" evidence="1">
    <location>
        <begin position="444"/>
        <end position="460"/>
    </location>
</feature>
<dbReference type="EMBL" id="JBBPEH010000009">
    <property type="protein sequence ID" value="KAK7534288.1"/>
    <property type="molecule type" value="Genomic_DNA"/>
</dbReference>
<evidence type="ECO:0008006" key="4">
    <source>
        <dbReference type="Google" id="ProtNLM"/>
    </source>
</evidence>
<organism evidence="2 3">
    <name type="scientific">Phyllosticta citribraziliensis</name>
    <dbReference type="NCBI Taxonomy" id="989973"/>
    <lineage>
        <taxon>Eukaryota</taxon>
        <taxon>Fungi</taxon>
        <taxon>Dikarya</taxon>
        <taxon>Ascomycota</taxon>
        <taxon>Pezizomycotina</taxon>
        <taxon>Dothideomycetes</taxon>
        <taxon>Dothideomycetes incertae sedis</taxon>
        <taxon>Botryosphaeriales</taxon>
        <taxon>Phyllostictaceae</taxon>
        <taxon>Phyllosticta</taxon>
    </lineage>
</organism>
<dbReference type="GeneID" id="92033985"/>
<feature type="compositionally biased region" description="Basic and acidic residues" evidence="1">
    <location>
        <begin position="80"/>
        <end position="90"/>
    </location>
</feature>
<comment type="caution">
    <text evidence="2">The sequence shown here is derived from an EMBL/GenBank/DDBJ whole genome shotgun (WGS) entry which is preliminary data.</text>
</comment>